<dbReference type="OrthoDB" id="6103986at2759"/>
<name>A0A8E2EQG2_9PEZI</name>
<dbReference type="PANTHER" id="PTHR12357">
    <property type="entry name" value="YTH YT521-B HOMOLOGY DOMAIN-CONTAINING"/>
    <property type="match status" value="1"/>
</dbReference>
<dbReference type="InterPro" id="IPR007275">
    <property type="entry name" value="YTH_domain"/>
</dbReference>
<dbReference type="GO" id="GO:0005654">
    <property type="term" value="C:nucleoplasm"/>
    <property type="evidence" value="ECO:0007669"/>
    <property type="project" value="TreeGrafter"/>
</dbReference>
<evidence type="ECO:0000313" key="3">
    <source>
        <dbReference type="Proteomes" id="UP000250140"/>
    </source>
</evidence>
<protein>
    <submittedName>
        <fullName evidence="2">YTH-domain-containing protein</fullName>
    </submittedName>
</protein>
<proteinExistence type="predicted"/>
<dbReference type="GO" id="GO:0003729">
    <property type="term" value="F:mRNA binding"/>
    <property type="evidence" value="ECO:0007669"/>
    <property type="project" value="TreeGrafter"/>
</dbReference>
<feature type="non-terminal residue" evidence="2">
    <location>
        <position position="1"/>
    </location>
</feature>
<keyword evidence="3" id="KW-1185">Reference proteome</keyword>
<dbReference type="CDD" id="cd21134">
    <property type="entry name" value="YTH"/>
    <property type="match status" value="1"/>
</dbReference>
<dbReference type="Pfam" id="PF04146">
    <property type="entry name" value="YTH"/>
    <property type="match status" value="1"/>
</dbReference>
<dbReference type="Gene3D" id="3.10.590.10">
    <property type="entry name" value="ph1033 like domains"/>
    <property type="match status" value="1"/>
</dbReference>
<gene>
    <name evidence="2" type="ORF">AOQ84DRAFT_304156</name>
</gene>
<feature type="domain" description="YTH" evidence="1">
    <location>
        <begin position="3"/>
        <end position="136"/>
    </location>
</feature>
<accession>A0A8E2EQG2</accession>
<organism evidence="2 3">
    <name type="scientific">Glonium stellatum</name>
    <dbReference type="NCBI Taxonomy" id="574774"/>
    <lineage>
        <taxon>Eukaryota</taxon>
        <taxon>Fungi</taxon>
        <taxon>Dikarya</taxon>
        <taxon>Ascomycota</taxon>
        <taxon>Pezizomycotina</taxon>
        <taxon>Dothideomycetes</taxon>
        <taxon>Pleosporomycetidae</taxon>
        <taxon>Gloniales</taxon>
        <taxon>Gloniaceae</taxon>
        <taxon>Glonium</taxon>
    </lineage>
</organism>
<dbReference type="InterPro" id="IPR045168">
    <property type="entry name" value="YTH_prot"/>
</dbReference>
<dbReference type="GO" id="GO:0000398">
    <property type="term" value="P:mRNA splicing, via spliceosome"/>
    <property type="evidence" value="ECO:0007669"/>
    <property type="project" value="TreeGrafter"/>
</dbReference>
<dbReference type="PANTHER" id="PTHR12357:SF3">
    <property type="entry name" value="YTH DOMAIN-CONTAINING PROTEIN 1"/>
    <property type="match status" value="1"/>
</dbReference>
<dbReference type="PROSITE" id="PS50882">
    <property type="entry name" value="YTH"/>
    <property type="match status" value="1"/>
</dbReference>
<dbReference type="GO" id="GO:0000381">
    <property type="term" value="P:regulation of alternative mRNA splicing, via spliceosome"/>
    <property type="evidence" value="ECO:0007669"/>
    <property type="project" value="TreeGrafter"/>
</dbReference>
<dbReference type="EMBL" id="KV750885">
    <property type="protein sequence ID" value="OCL02730.1"/>
    <property type="molecule type" value="Genomic_DNA"/>
</dbReference>
<sequence length="143" mass="16368">TGARYFMIKSWNYDNVEAAQRESIWATQPHNEELLAEAYKNSRHVILLFSVNKSTAFQGYARMQSAPGTAPVPLWTKNLLWQSSGPFFIRWITIAETRFSRVGHLKNSLNEGQAVLVGRDGQEIEEECGRMLCELIDEVGERY</sequence>
<dbReference type="Proteomes" id="UP000250140">
    <property type="component" value="Unassembled WGS sequence"/>
</dbReference>
<dbReference type="GO" id="GO:1990247">
    <property type="term" value="F:N6-methyladenosine-containing RNA reader activity"/>
    <property type="evidence" value="ECO:0007669"/>
    <property type="project" value="TreeGrafter"/>
</dbReference>
<dbReference type="AlphaFoldDB" id="A0A8E2EQG2"/>
<reference evidence="2 3" key="1">
    <citation type="journal article" date="2016" name="Nat. Commun.">
        <title>Ectomycorrhizal ecology is imprinted in the genome of the dominant symbiotic fungus Cenococcum geophilum.</title>
        <authorList>
            <consortium name="DOE Joint Genome Institute"/>
            <person name="Peter M."/>
            <person name="Kohler A."/>
            <person name="Ohm R.A."/>
            <person name="Kuo A."/>
            <person name="Krutzmann J."/>
            <person name="Morin E."/>
            <person name="Arend M."/>
            <person name="Barry K.W."/>
            <person name="Binder M."/>
            <person name="Choi C."/>
            <person name="Clum A."/>
            <person name="Copeland A."/>
            <person name="Grisel N."/>
            <person name="Haridas S."/>
            <person name="Kipfer T."/>
            <person name="LaButti K."/>
            <person name="Lindquist E."/>
            <person name="Lipzen A."/>
            <person name="Maire R."/>
            <person name="Meier B."/>
            <person name="Mihaltcheva S."/>
            <person name="Molinier V."/>
            <person name="Murat C."/>
            <person name="Poggeler S."/>
            <person name="Quandt C.A."/>
            <person name="Sperisen C."/>
            <person name="Tritt A."/>
            <person name="Tisserant E."/>
            <person name="Crous P.W."/>
            <person name="Henrissat B."/>
            <person name="Nehls U."/>
            <person name="Egli S."/>
            <person name="Spatafora J.W."/>
            <person name="Grigoriev I.V."/>
            <person name="Martin F.M."/>
        </authorList>
    </citation>
    <scope>NUCLEOTIDE SEQUENCE [LARGE SCALE GENOMIC DNA]</scope>
    <source>
        <strain evidence="2 3">CBS 207.34</strain>
    </source>
</reference>
<evidence type="ECO:0000313" key="2">
    <source>
        <dbReference type="EMBL" id="OCL02730.1"/>
    </source>
</evidence>
<evidence type="ECO:0000259" key="1">
    <source>
        <dbReference type="PROSITE" id="PS50882"/>
    </source>
</evidence>